<evidence type="ECO:0000259" key="7">
    <source>
        <dbReference type="PROSITE" id="PS50835"/>
    </source>
</evidence>
<evidence type="ECO:0000256" key="2">
    <source>
        <dbReference type="ARBA" id="ARBA00022729"/>
    </source>
</evidence>
<dbReference type="PROSITE" id="PS50835">
    <property type="entry name" value="IG_LIKE"/>
    <property type="match status" value="2"/>
</dbReference>
<feature type="domain" description="Ig-like" evidence="7">
    <location>
        <begin position="94"/>
        <end position="182"/>
    </location>
</feature>
<keyword evidence="2" id="KW-0732">Signal</keyword>
<dbReference type="PANTHER" id="PTHR24100">
    <property type="entry name" value="BUTYROPHILIN"/>
    <property type="match status" value="1"/>
</dbReference>
<evidence type="ECO:0000256" key="4">
    <source>
        <dbReference type="ARBA" id="ARBA00023157"/>
    </source>
</evidence>
<dbReference type="GO" id="GO:0005102">
    <property type="term" value="F:signaling receptor binding"/>
    <property type="evidence" value="ECO:0007669"/>
    <property type="project" value="TreeGrafter"/>
</dbReference>
<dbReference type="AlphaFoldDB" id="A0A9D3PPT1"/>
<dbReference type="Pfam" id="PF07686">
    <property type="entry name" value="V-set"/>
    <property type="match status" value="1"/>
</dbReference>
<reference evidence="8" key="1">
    <citation type="submission" date="2021-01" db="EMBL/GenBank/DDBJ databases">
        <authorList>
            <person name="Zahm M."/>
            <person name="Roques C."/>
            <person name="Cabau C."/>
            <person name="Klopp C."/>
            <person name="Donnadieu C."/>
            <person name="Jouanno E."/>
            <person name="Lampietro C."/>
            <person name="Louis A."/>
            <person name="Herpin A."/>
            <person name="Echchiki A."/>
            <person name="Berthelot C."/>
            <person name="Parey E."/>
            <person name="Roest-Crollius H."/>
            <person name="Braasch I."/>
            <person name="Postlethwait J."/>
            <person name="Bobe J."/>
            <person name="Montfort J."/>
            <person name="Bouchez O."/>
            <person name="Begum T."/>
            <person name="Mejri S."/>
            <person name="Adams A."/>
            <person name="Chen W.-J."/>
            <person name="Guiguen Y."/>
        </authorList>
    </citation>
    <scope>NUCLEOTIDE SEQUENCE</scope>
    <source>
        <strain evidence="8">YG-15Mar2019-1</strain>
        <tissue evidence="8">Brain</tissue>
    </source>
</reference>
<evidence type="ECO:0000256" key="5">
    <source>
        <dbReference type="ARBA" id="ARBA00023180"/>
    </source>
</evidence>
<evidence type="ECO:0000313" key="9">
    <source>
        <dbReference type="Proteomes" id="UP001046870"/>
    </source>
</evidence>
<evidence type="ECO:0000256" key="1">
    <source>
        <dbReference type="ARBA" id="ARBA00004370"/>
    </source>
</evidence>
<evidence type="ECO:0000256" key="6">
    <source>
        <dbReference type="ARBA" id="ARBA00023319"/>
    </source>
</evidence>
<dbReference type="Pfam" id="PF22705">
    <property type="entry name" value="C2-set_3"/>
    <property type="match status" value="1"/>
</dbReference>
<accession>A0A9D3PPT1</accession>
<dbReference type="Gene3D" id="2.60.40.10">
    <property type="entry name" value="Immunoglobulins"/>
    <property type="match status" value="2"/>
</dbReference>
<proteinExistence type="predicted"/>
<dbReference type="Proteomes" id="UP001046870">
    <property type="component" value="Chromosome 14"/>
</dbReference>
<evidence type="ECO:0000256" key="3">
    <source>
        <dbReference type="ARBA" id="ARBA00023136"/>
    </source>
</evidence>
<dbReference type="InterPro" id="IPR036179">
    <property type="entry name" value="Ig-like_dom_sf"/>
</dbReference>
<dbReference type="InterPro" id="IPR050504">
    <property type="entry name" value="IgSF_BTN/MOG"/>
</dbReference>
<dbReference type="SUPFAM" id="SSF48726">
    <property type="entry name" value="Immunoglobulin"/>
    <property type="match status" value="2"/>
</dbReference>
<gene>
    <name evidence="8" type="ORF">MATL_G00173720</name>
</gene>
<keyword evidence="6" id="KW-0393">Immunoglobulin domain</keyword>
<dbReference type="EMBL" id="JAFDVH010000014">
    <property type="protein sequence ID" value="KAG7465205.1"/>
    <property type="molecule type" value="Genomic_DNA"/>
</dbReference>
<keyword evidence="9" id="KW-1185">Reference proteome</keyword>
<dbReference type="FunFam" id="2.60.40.10:FF:000142">
    <property type="entry name" value="V-set domain-containing T-cell activation inhibitor 1"/>
    <property type="match status" value="1"/>
</dbReference>
<protein>
    <recommendedName>
        <fullName evidence="7">Ig-like domain-containing protein</fullName>
    </recommendedName>
</protein>
<dbReference type="GO" id="GO:1903037">
    <property type="term" value="P:regulation of leukocyte cell-cell adhesion"/>
    <property type="evidence" value="ECO:0007669"/>
    <property type="project" value="UniProtKB-ARBA"/>
</dbReference>
<dbReference type="GO" id="GO:0050852">
    <property type="term" value="P:T cell receptor signaling pathway"/>
    <property type="evidence" value="ECO:0007669"/>
    <property type="project" value="TreeGrafter"/>
</dbReference>
<organism evidence="8 9">
    <name type="scientific">Megalops atlanticus</name>
    <name type="common">Tarpon</name>
    <name type="synonym">Clupea gigantea</name>
    <dbReference type="NCBI Taxonomy" id="7932"/>
    <lineage>
        <taxon>Eukaryota</taxon>
        <taxon>Metazoa</taxon>
        <taxon>Chordata</taxon>
        <taxon>Craniata</taxon>
        <taxon>Vertebrata</taxon>
        <taxon>Euteleostomi</taxon>
        <taxon>Actinopterygii</taxon>
        <taxon>Neopterygii</taxon>
        <taxon>Teleostei</taxon>
        <taxon>Elopiformes</taxon>
        <taxon>Megalopidae</taxon>
        <taxon>Megalops</taxon>
    </lineage>
</organism>
<dbReference type="OrthoDB" id="10055806at2759"/>
<keyword evidence="3" id="KW-0472">Membrane</keyword>
<keyword evidence="5" id="KW-0325">Glycoprotein</keyword>
<evidence type="ECO:0000313" key="8">
    <source>
        <dbReference type="EMBL" id="KAG7465205.1"/>
    </source>
</evidence>
<name>A0A9D3PPT1_MEGAT</name>
<dbReference type="InterPro" id="IPR013106">
    <property type="entry name" value="Ig_V-set"/>
</dbReference>
<dbReference type="InterPro" id="IPR007110">
    <property type="entry name" value="Ig-like_dom"/>
</dbReference>
<comment type="caution">
    <text evidence="8">The sequence shown here is derived from an EMBL/GenBank/DDBJ whole genome shotgun (WGS) entry which is preliminary data.</text>
</comment>
<dbReference type="GO" id="GO:0050863">
    <property type="term" value="P:regulation of T cell activation"/>
    <property type="evidence" value="ECO:0007669"/>
    <property type="project" value="UniProtKB-ARBA"/>
</dbReference>
<comment type="subcellular location">
    <subcellularLocation>
        <location evidence="1">Membrane</location>
    </subcellularLocation>
</comment>
<dbReference type="InterPro" id="IPR013783">
    <property type="entry name" value="Ig-like_fold"/>
</dbReference>
<dbReference type="GO" id="GO:0001817">
    <property type="term" value="P:regulation of cytokine production"/>
    <property type="evidence" value="ECO:0007669"/>
    <property type="project" value="TreeGrafter"/>
</dbReference>
<dbReference type="PANTHER" id="PTHR24100:SF130">
    <property type="entry name" value="BUTYROPHILIN-LIKE PROTEIN 9"/>
    <property type="match status" value="1"/>
</dbReference>
<sequence>MPKINAVGMMVQWTDQADHEIHNYVKQTDNTAHQPEVYRDRTGLFKEELERGNVSLKLTKVRVTDAGTYKCSVTSMTWPSDAFIKFQVIGIGNPPLVSLAAPHGGIRFTCVSGGWYPCPVLLWLDENGADLTNSAQTTQENDTNNLFTVISHLDISSHSGYHACILRPSGANTQLESKIQVSGKCITIPSIKKVIEPSAY</sequence>
<dbReference type="GO" id="GO:0009897">
    <property type="term" value="C:external side of plasma membrane"/>
    <property type="evidence" value="ECO:0007669"/>
    <property type="project" value="TreeGrafter"/>
</dbReference>
<keyword evidence="4" id="KW-1015">Disulfide bond</keyword>
<dbReference type="InterPro" id="IPR053896">
    <property type="entry name" value="BTN3A2-like_Ig-C"/>
</dbReference>
<feature type="domain" description="Ig-like" evidence="7">
    <location>
        <begin position="11"/>
        <end position="75"/>
    </location>
</feature>